<evidence type="ECO:0000256" key="1">
    <source>
        <dbReference type="SAM" id="SignalP"/>
    </source>
</evidence>
<sequence>MRLWTLAATLIVAAQAAAAQEVVSYTTDQSFDDVAFGLETAIVNEGLVIDHVSHVGEMLERTRADVGSDVVLFTNADAYSFCSAKVSREVMEADPMNIAHCPYSIFIAERADTPGEVTIGFSAFPEGEMQKVQALLDGIVRAAIGME</sequence>
<keyword evidence="3" id="KW-1185">Reference proteome</keyword>
<organism evidence="2 3">
    <name type="scientific">Roseovarius halotolerans</name>
    <dbReference type="NCBI Taxonomy" id="505353"/>
    <lineage>
        <taxon>Bacteria</taxon>
        <taxon>Pseudomonadati</taxon>
        <taxon>Pseudomonadota</taxon>
        <taxon>Alphaproteobacteria</taxon>
        <taxon>Rhodobacterales</taxon>
        <taxon>Roseobacteraceae</taxon>
        <taxon>Roseovarius</taxon>
    </lineage>
</organism>
<evidence type="ECO:0000313" key="2">
    <source>
        <dbReference type="EMBL" id="SLN36073.1"/>
    </source>
</evidence>
<reference evidence="2 3" key="1">
    <citation type="submission" date="2017-03" db="EMBL/GenBank/DDBJ databases">
        <authorList>
            <person name="Afonso C.L."/>
            <person name="Miller P.J."/>
            <person name="Scott M.A."/>
            <person name="Spackman E."/>
            <person name="Goraichik I."/>
            <person name="Dimitrov K.M."/>
            <person name="Suarez D.L."/>
            <person name="Swayne D.E."/>
        </authorList>
    </citation>
    <scope>NUCLEOTIDE SEQUENCE [LARGE SCALE GENOMIC DNA]</scope>
    <source>
        <strain evidence="2 3">CECT 8110</strain>
    </source>
</reference>
<feature type="signal peptide" evidence="1">
    <location>
        <begin position="1"/>
        <end position="19"/>
    </location>
</feature>
<protein>
    <recommendedName>
        <fullName evidence="4">DUF302 domain-containing protein</fullName>
    </recommendedName>
</protein>
<name>A0A1X6Z070_9RHOB</name>
<evidence type="ECO:0000313" key="3">
    <source>
        <dbReference type="Proteomes" id="UP000193207"/>
    </source>
</evidence>
<accession>A0A1X6Z070</accession>
<dbReference type="Proteomes" id="UP000193207">
    <property type="component" value="Unassembled WGS sequence"/>
</dbReference>
<keyword evidence="1" id="KW-0732">Signal</keyword>
<dbReference type="RefSeq" id="WP_085817434.1">
    <property type="nucleotide sequence ID" value="NZ_FWFU01000002.1"/>
</dbReference>
<dbReference type="AlphaFoldDB" id="A0A1X6Z070"/>
<dbReference type="EMBL" id="FWFU01000002">
    <property type="protein sequence ID" value="SLN36073.1"/>
    <property type="molecule type" value="Genomic_DNA"/>
</dbReference>
<dbReference type="OrthoDB" id="7363179at2"/>
<dbReference type="InterPro" id="IPR035923">
    <property type="entry name" value="TT1751-like_sf"/>
</dbReference>
<evidence type="ECO:0008006" key="4">
    <source>
        <dbReference type="Google" id="ProtNLM"/>
    </source>
</evidence>
<gene>
    <name evidence="2" type="ORF">ROH8110_01835</name>
</gene>
<dbReference type="SUPFAM" id="SSF103247">
    <property type="entry name" value="TT1751-like"/>
    <property type="match status" value="1"/>
</dbReference>
<dbReference type="Gene3D" id="3.30.310.70">
    <property type="entry name" value="TT1751-like domain"/>
    <property type="match status" value="1"/>
</dbReference>
<proteinExistence type="predicted"/>
<feature type="chain" id="PRO_5012304500" description="DUF302 domain-containing protein" evidence="1">
    <location>
        <begin position="20"/>
        <end position="147"/>
    </location>
</feature>